<dbReference type="InterPro" id="IPR000397">
    <property type="entry name" value="Heat_shock_Hsp33"/>
</dbReference>
<dbReference type="SUPFAM" id="SSF118352">
    <property type="entry name" value="HSP33 redox switch-like"/>
    <property type="match status" value="1"/>
</dbReference>
<reference evidence="6 7" key="1">
    <citation type="submission" date="2017-05" db="EMBL/GenBank/DDBJ databases">
        <authorList>
            <person name="Song R."/>
            <person name="Chenine A.L."/>
            <person name="Ruprecht R.M."/>
        </authorList>
    </citation>
    <scope>NUCLEOTIDE SEQUENCE [LARGE SCALE GENOMIC DNA]</scope>
    <source>
        <strain evidence="6 7">DSM 26136</strain>
    </source>
</reference>
<keyword evidence="5" id="KW-0676">Redox-active center</keyword>
<keyword evidence="7" id="KW-1185">Reference proteome</keyword>
<dbReference type="InterPro" id="IPR016154">
    <property type="entry name" value="Heat_shock_Hsp33_C"/>
</dbReference>
<dbReference type="Gene3D" id="3.55.30.10">
    <property type="entry name" value="Hsp33 domain"/>
    <property type="match status" value="1"/>
</dbReference>
<dbReference type="AlphaFoldDB" id="A0A1Y0ENR9"/>
<dbReference type="PANTHER" id="PTHR30111:SF1">
    <property type="entry name" value="33 KDA CHAPERONIN"/>
    <property type="match status" value="1"/>
</dbReference>
<dbReference type="InterPro" id="IPR023212">
    <property type="entry name" value="Hsp33_helix_hairpin_bin_dom_sf"/>
</dbReference>
<name>A0A1Y0ENR9_9BURK</name>
<dbReference type="PANTHER" id="PTHR30111">
    <property type="entry name" value="33 KDA CHAPERONIN"/>
    <property type="match status" value="1"/>
</dbReference>
<gene>
    <name evidence="6" type="ORF">CCO03_11870</name>
</gene>
<protein>
    <submittedName>
        <fullName evidence="6">Hsp33 chaperonin</fullName>
    </submittedName>
</protein>
<evidence type="ECO:0000313" key="7">
    <source>
        <dbReference type="Proteomes" id="UP000196138"/>
    </source>
</evidence>
<evidence type="ECO:0000313" key="6">
    <source>
        <dbReference type="EMBL" id="ARU05284.1"/>
    </source>
</evidence>
<evidence type="ECO:0000256" key="2">
    <source>
        <dbReference type="ARBA" id="ARBA00022833"/>
    </source>
</evidence>
<dbReference type="Gene3D" id="3.90.1280.10">
    <property type="entry name" value="HSP33 redox switch-like"/>
    <property type="match status" value="1"/>
</dbReference>
<dbReference type="GO" id="GO:0005737">
    <property type="term" value="C:cytoplasm"/>
    <property type="evidence" value="ECO:0007669"/>
    <property type="project" value="InterPro"/>
</dbReference>
<accession>A0A1Y0ENR9</accession>
<evidence type="ECO:0000256" key="3">
    <source>
        <dbReference type="ARBA" id="ARBA00023157"/>
    </source>
</evidence>
<dbReference type="Proteomes" id="UP000196138">
    <property type="component" value="Chromosome"/>
</dbReference>
<dbReference type="OrthoDB" id="9793753at2"/>
<keyword evidence="3" id="KW-1015">Disulfide bond</keyword>
<dbReference type="PIRSF" id="PIRSF005261">
    <property type="entry name" value="Heat_shock_Hsp33"/>
    <property type="match status" value="1"/>
</dbReference>
<dbReference type="GO" id="GO:0044183">
    <property type="term" value="F:protein folding chaperone"/>
    <property type="evidence" value="ECO:0007669"/>
    <property type="project" value="TreeGrafter"/>
</dbReference>
<sequence length="331" mass="36046">MSELHKFVFDGLPVRGMLVRLTDGWQELLSRRAANTETGPYPVPVQRLLGEMSAAAVLLQSNIKFNGSVILQVQSHGRVQLAVVDVQPDLAFRATAKVVGPVGADDGFVELVSAGSAAGRCAITLDPLGRQPGQHPYQGVVSLVDAEGEPLPALADVLSQYMQQSEQLDTTLVLAADGQVAAGLLIQRLPVEGEKNLAGQALPDPEHDPDEHYRRIAMLTRSLTRDELLSLDAETILRRLYWEEQVLRFEPQVGVQGGDAGPRFACTCNRERVVNMLRSLGQDEIRSVVEERGHVEVGCDFCGQQYVFDPIDAEALFADSAFTPPTSDDVH</sequence>
<keyword evidence="2" id="KW-0862">Zinc</keyword>
<dbReference type="RefSeq" id="WP_087281291.1">
    <property type="nucleotide sequence ID" value="NZ_CP021455.1"/>
</dbReference>
<evidence type="ECO:0000256" key="5">
    <source>
        <dbReference type="ARBA" id="ARBA00023284"/>
    </source>
</evidence>
<dbReference type="Gene3D" id="1.10.287.480">
    <property type="entry name" value="helix hairpin bin"/>
    <property type="match status" value="1"/>
</dbReference>
<keyword evidence="1" id="KW-0963">Cytoplasm</keyword>
<evidence type="ECO:0000256" key="1">
    <source>
        <dbReference type="ARBA" id="ARBA00022490"/>
    </source>
</evidence>
<dbReference type="GO" id="GO:0051082">
    <property type="term" value="F:unfolded protein binding"/>
    <property type="evidence" value="ECO:0007669"/>
    <property type="project" value="InterPro"/>
</dbReference>
<keyword evidence="4" id="KW-0143">Chaperone</keyword>
<dbReference type="GO" id="GO:0042026">
    <property type="term" value="P:protein refolding"/>
    <property type="evidence" value="ECO:0007669"/>
    <property type="project" value="TreeGrafter"/>
</dbReference>
<dbReference type="SUPFAM" id="SSF64397">
    <property type="entry name" value="Hsp33 domain"/>
    <property type="match status" value="1"/>
</dbReference>
<dbReference type="Pfam" id="PF01430">
    <property type="entry name" value="HSP33"/>
    <property type="match status" value="1"/>
</dbReference>
<dbReference type="KEGG" id="cser:CCO03_11870"/>
<dbReference type="InterPro" id="IPR016153">
    <property type="entry name" value="Heat_shock_Hsp33_N"/>
</dbReference>
<proteinExistence type="predicted"/>
<organism evidence="6 7">
    <name type="scientific">Comamonas serinivorans</name>
    <dbReference type="NCBI Taxonomy" id="1082851"/>
    <lineage>
        <taxon>Bacteria</taxon>
        <taxon>Pseudomonadati</taxon>
        <taxon>Pseudomonadota</taxon>
        <taxon>Betaproteobacteria</taxon>
        <taxon>Burkholderiales</taxon>
        <taxon>Comamonadaceae</taxon>
        <taxon>Comamonas</taxon>
    </lineage>
</organism>
<dbReference type="EMBL" id="CP021455">
    <property type="protein sequence ID" value="ARU05284.1"/>
    <property type="molecule type" value="Genomic_DNA"/>
</dbReference>
<evidence type="ECO:0000256" key="4">
    <source>
        <dbReference type="ARBA" id="ARBA00023186"/>
    </source>
</evidence>
<dbReference type="CDD" id="cd00498">
    <property type="entry name" value="Hsp33"/>
    <property type="match status" value="1"/>
</dbReference>